<gene>
    <name evidence="2" type="ORF">BU26DRAFT_335050</name>
</gene>
<dbReference type="Proteomes" id="UP000800094">
    <property type="component" value="Unassembled WGS sequence"/>
</dbReference>
<evidence type="ECO:0000313" key="2">
    <source>
        <dbReference type="EMBL" id="KAF2248469.1"/>
    </source>
</evidence>
<protein>
    <submittedName>
        <fullName evidence="2">Uncharacterized protein</fullName>
    </submittedName>
</protein>
<feature type="transmembrane region" description="Helical" evidence="1">
    <location>
        <begin position="40"/>
        <end position="63"/>
    </location>
</feature>
<name>A0A6A6IE47_9PLEO</name>
<keyword evidence="1" id="KW-0812">Transmembrane</keyword>
<dbReference type="AlphaFoldDB" id="A0A6A6IE47"/>
<evidence type="ECO:0000313" key="3">
    <source>
        <dbReference type="Proteomes" id="UP000800094"/>
    </source>
</evidence>
<feature type="transmembrane region" description="Helical" evidence="1">
    <location>
        <begin position="143"/>
        <end position="170"/>
    </location>
</feature>
<dbReference type="EMBL" id="ML987196">
    <property type="protein sequence ID" value="KAF2248469.1"/>
    <property type="molecule type" value="Genomic_DNA"/>
</dbReference>
<dbReference type="OrthoDB" id="3765137at2759"/>
<dbReference type="RefSeq" id="XP_033683473.1">
    <property type="nucleotide sequence ID" value="XM_033822237.1"/>
</dbReference>
<reference evidence="2" key="1">
    <citation type="journal article" date="2020" name="Stud. Mycol.">
        <title>101 Dothideomycetes genomes: a test case for predicting lifestyles and emergence of pathogens.</title>
        <authorList>
            <person name="Haridas S."/>
            <person name="Albert R."/>
            <person name="Binder M."/>
            <person name="Bloem J."/>
            <person name="Labutti K."/>
            <person name="Salamov A."/>
            <person name="Andreopoulos B."/>
            <person name="Baker S."/>
            <person name="Barry K."/>
            <person name="Bills G."/>
            <person name="Bluhm B."/>
            <person name="Cannon C."/>
            <person name="Castanera R."/>
            <person name="Culley D."/>
            <person name="Daum C."/>
            <person name="Ezra D."/>
            <person name="Gonzalez J."/>
            <person name="Henrissat B."/>
            <person name="Kuo A."/>
            <person name="Liang C."/>
            <person name="Lipzen A."/>
            <person name="Lutzoni F."/>
            <person name="Magnuson J."/>
            <person name="Mondo S."/>
            <person name="Nolan M."/>
            <person name="Ohm R."/>
            <person name="Pangilinan J."/>
            <person name="Park H.-J."/>
            <person name="Ramirez L."/>
            <person name="Alfaro M."/>
            <person name="Sun H."/>
            <person name="Tritt A."/>
            <person name="Yoshinaga Y."/>
            <person name="Zwiers L.-H."/>
            <person name="Turgeon B."/>
            <person name="Goodwin S."/>
            <person name="Spatafora J."/>
            <person name="Crous P."/>
            <person name="Grigoriev I."/>
        </authorList>
    </citation>
    <scope>NUCLEOTIDE SEQUENCE</scope>
    <source>
        <strain evidence="2">CBS 122368</strain>
    </source>
</reference>
<dbReference type="GeneID" id="54575567"/>
<proteinExistence type="predicted"/>
<keyword evidence="3" id="KW-1185">Reference proteome</keyword>
<keyword evidence="1" id="KW-0472">Membrane</keyword>
<organism evidence="2 3">
    <name type="scientific">Trematosphaeria pertusa</name>
    <dbReference type="NCBI Taxonomy" id="390896"/>
    <lineage>
        <taxon>Eukaryota</taxon>
        <taxon>Fungi</taxon>
        <taxon>Dikarya</taxon>
        <taxon>Ascomycota</taxon>
        <taxon>Pezizomycotina</taxon>
        <taxon>Dothideomycetes</taxon>
        <taxon>Pleosporomycetidae</taxon>
        <taxon>Pleosporales</taxon>
        <taxon>Massarineae</taxon>
        <taxon>Trematosphaeriaceae</taxon>
        <taxon>Trematosphaeria</taxon>
    </lineage>
</organism>
<accession>A0A6A6IE47</accession>
<feature type="transmembrane region" description="Helical" evidence="1">
    <location>
        <begin position="75"/>
        <end position="96"/>
    </location>
</feature>
<keyword evidence="1" id="KW-1133">Transmembrane helix</keyword>
<sequence>MISSGASQGRALAVILPSLTLATHALSLLALEFDLLPIAAVSHNFCGWLFDLAGIAVSAMGLIGAVDRRPALVSAFTLVYASALSVMTLILLYNLLPSEIVSAVPISLRWRYDENFEKRFCREIDDFGWDAQWLEQCRSSFRIIRIVLVWSGLLLVAAQWWAVFGVWKWARVLKMEQRDRWHGETDVERAEHGEEKRELKIN</sequence>
<evidence type="ECO:0000256" key="1">
    <source>
        <dbReference type="SAM" id="Phobius"/>
    </source>
</evidence>